<evidence type="ECO:0000313" key="2">
    <source>
        <dbReference type="Proteomes" id="UP001161247"/>
    </source>
</evidence>
<organism evidence="1 2">
    <name type="scientific">Oldenlandia corymbosa var. corymbosa</name>
    <dbReference type="NCBI Taxonomy" id="529605"/>
    <lineage>
        <taxon>Eukaryota</taxon>
        <taxon>Viridiplantae</taxon>
        <taxon>Streptophyta</taxon>
        <taxon>Embryophyta</taxon>
        <taxon>Tracheophyta</taxon>
        <taxon>Spermatophyta</taxon>
        <taxon>Magnoliopsida</taxon>
        <taxon>eudicotyledons</taxon>
        <taxon>Gunneridae</taxon>
        <taxon>Pentapetalae</taxon>
        <taxon>asterids</taxon>
        <taxon>lamiids</taxon>
        <taxon>Gentianales</taxon>
        <taxon>Rubiaceae</taxon>
        <taxon>Rubioideae</taxon>
        <taxon>Spermacoceae</taxon>
        <taxon>Hedyotis-Oldenlandia complex</taxon>
        <taxon>Oldenlandia</taxon>
    </lineage>
</organism>
<dbReference type="AlphaFoldDB" id="A0AAV1D7K5"/>
<proteinExistence type="predicted"/>
<dbReference type="Proteomes" id="UP001161247">
    <property type="component" value="Chromosome 4"/>
</dbReference>
<reference evidence="1" key="1">
    <citation type="submission" date="2023-03" db="EMBL/GenBank/DDBJ databases">
        <authorList>
            <person name="Julca I."/>
        </authorList>
    </citation>
    <scope>NUCLEOTIDE SEQUENCE</scope>
</reference>
<sequence length="69" mass="7426">MGRPASLEVGLLATRATAFGSKAYLDGLNLDDDGVKLVEGGTCKGSRGAKHLCGKIRSDRDDFDMRLLW</sequence>
<protein>
    <submittedName>
        <fullName evidence="1">OLC1v1002413C1</fullName>
    </submittedName>
</protein>
<dbReference type="EMBL" id="OX459121">
    <property type="protein sequence ID" value="CAI9103841.1"/>
    <property type="molecule type" value="Genomic_DNA"/>
</dbReference>
<gene>
    <name evidence="1" type="ORF">OLC1_LOCUS12904</name>
</gene>
<accession>A0AAV1D7K5</accession>
<keyword evidence="2" id="KW-1185">Reference proteome</keyword>
<name>A0AAV1D7K5_OLDCO</name>
<evidence type="ECO:0000313" key="1">
    <source>
        <dbReference type="EMBL" id="CAI9103841.1"/>
    </source>
</evidence>